<dbReference type="Proteomes" id="UP000663801">
    <property type="component" value="Unassembled WGS sequence"/>
</dbReference>
<organism evidence="10 11">
    <name type="scientific">Nakamurella flavida</name>
    <dbReference type="NCBI Taxonomy" id="363630"/>
    <lineage>
        <taxon>Bacteria</taxon>
        <taxon>Bacillati</taxon>
        <taxon>Actinomycetota</taxon>
        <taxon>Actinomycetes</taxon>
        <taxon>Nakamurellales</taxon>
        <taxon>Nakamurellaceae</taxon>
        <taxon>Nakamurella</taxon>
    </lineage>
</organism>
<keyword evidence="4" id="KW-0964">Secreted</keyword>
<evidence type="ECO:0000256" key="6">
    <source>
        <dbReference type="ARBA" id="ARBA00022801"/>
    </source>
</evidence>
<proteinExistence type="predicted"/>
<dbReference type="InterPro" id="IPR045053">
    <property type="entry name" value="MAN-like"/>
</dbReference>
<sequence>MTPYRRTPRASPLARLATAGLLLAVLAGCTTGGLSTDDTSSATTAPPVAVADVPGDADSFVTTDGMSFAVDGQPFPFVGVNIYDAAASDRYSCNPGTRLSDADLTETLRRLHDDHGATVLRFWAYQTYTQGGTDYRGVDRVITAAKEVGMRVLPVLEDGPGDCTTSSDGESKDKYAGDTWYSQGYKEPYGNATLAYRNYVGMITQHYKDEPTILGWSLINEADTSARDSTGESVLVPFSKDMADVVQAADPNHLLTLGTQSNGAPGASGTDFTAVYSLPQLDFAEVHDWGYWGADDQAMPGGDGATPPDPQSAECQTRTAPIGCSFALAPALGKPLLVGEAGIQATDADARERRADQLTAKMRAAFGAGAGGYLLWQVNTENTDGYGILLADQDPVLTDMGALTR</sequence>
<dbReference type="GO" id="GO:0005576">
    <property type="term" value="C:extracellular region"/>
    <property type="evidence" value="ECO:0007669"/>
    <property type="project" value="UniProtKB-SubCell"/>
</dbReference>
<dbReference type="InterPro" id="IPR001547">
    <property type="entry name" value="Glyco_hydro_5"/>
</dbReference>
<keyword evidence="5 8" id="KW-0732">Signal</keyword>
<dbReference type="SUPFAM" id="SSF51445">
    <property type="entry name" value="(Trans)glycosidases"/>
    <property type="match status" value="1"/>
</dbReference>
<evidence type="ECO:0000313" key="11">
    <source>
        <dbReference type="Proteomes" id="UP000663801"/>
    </source>
</evidence>
<dbReference type="PANTHER" id="PTHR31451:SF39">
    <property type="entry name" value="MANNAN ENDO-1,4-BETA-MANNOSIDASE 1"/>
    <property type="match status" value="1"/>
</dbReference>
<evidence type="ECO:0000256" key="1">
    <source>
        <dbReference type="ARBA" id="ARBA00001678"/>
    </source>
</evidence>
<evidence type="ECO:0000256" key="5">
    <source>
        <dbReference type="ARBA" id="ARBA00022729"/>
    </source>
</evidence>
<comment type="catalytic activity">
    <reaction evidence="1">
        <text>Random hydrolysis of (1-&gt;4)-beta-D-mannosidic linkages in mannans, galactomannans and glucomannans.</text>
        <dbReference type="EC" id="3.2.1.78"/>
    </reaction>
</comment>
<dbReference type="EMBL" id="JAERWL010000002">
    <property type="protein sequence ID" value="MBM9475083.1"/>
    <property type="molecule type" value="Genomic_DNA"/>
</dbReference>
<dbReference type="GO" id="GO:0000272">
    <property type="term" value="P:polysaccharide catabolic process"/>
    <property type="evidence" value="ECO:0007669"/>
    <property type="project" value="InterPro"/>
</dbReference>
<evidence type="ECO:0000313" key="10">
    <source>
        <dbReference type="EMBL" id="MBM9475083.1"/>
    </source>
</evidence>
<dbReference type="PROSITE" id="PS51257">
    <property type="entry name" value="PROKAR_LIPOPROTEIN"/>
    <property type="match status" value="1"/>
</dbReference>
<evidence type="ECO:0000256" key="8">
    <source>
        <dbReference type="SAM" id="SignalP"/>
    </source>
</evidence>
<dbReference type="EC" id="3.2.1.78" evidence="3"/>
<comment type="caution">
    <text evidence="10">The sequence shown here is derived from an EMBL/GenBank/DDBJ whole genome shotgun (WGS) entry which is preliminary data.</text>
</comment>
<keyword evidence="11" id="KW-1185">Reference proteome</keyword>
<dbReference type="InterPro" id="IPR017853">
    <property type="entry name" value="GH"/>
</dbReference>
<evidence type="ECO:0000256" key="2">
    <source>
        <dbReference type="ARBA" id="ARBA00004613"/>
    </source>
</evidence>
<keyword evidence="7" id="KW-0326">Glycosidase</keyword>
<dbReference type="AlphaFoldDB" id="A0A938YHZ1"/>
<feature type="domain" description="Glycoside hydrolase family 5" evidence="9">
    <location>
        <begin position="204"/>
        <end position="345"/>
    </location>
</feature>
<gene>
    <name evidence="10" type="ORF">JL107_01360</name>
</gene>
<reference evidence="10" key="1">
    <citation type="submission" date="2021-01" db="EMBL/GenBank/DDBJ databases">
        <title>KCTC 19127 draft genome.</title>
        <authorList>
            <person name="An D."/>
        </authorList>
    </citation>
    <scope>NUCLEOTIDE SEQUENCE</scope>
    <source>
        <strain evidence="10">KCTC 19127</strain>
    </source>
</reference>
<dbReference type="PANTHER" id="PTHR31451">
    <property type="match status" value="1"/>
</dbReference>
<accession>A0A938YHZ1</accession>
<dbReference type="GO" id="GO:0016985">
    <property type="term" value="F:mannan endo-1,4-beta-mannosidase activity"/>
    <property type="evidence" value="ECO:0007669"/>
    <property type="project" value="TreeGrafter"/>
</dbReference>
<evidence type="ECO:0000256" key="3">
    <source>
        <dbReference type="ARBA" id="ARBA00012706"/>
    </source>
</evidence>
<dbReference type="RefSeq" id="WP_205255234.1">
    <property type="nucleotide sequence ID" value="NZ_BAAAPV010000001.1"/>
</dbReference>
<name>A0A938YHZ1_9ACTN</name>
<keyword evidence="6" id="KW-0378">Hydrolase</keyword>
<feature type="chain" id="PRO_5038973501" description="mannan endo-1,4-beta-mannosidase" evidence="8">
    <location>
        <begin position="28"/>
        <end position="405"/>
    </location>
</feature>
<dbReference type="Gene3D" id="3.20.20.80">
    <property type="entry name" value="Glycosidases"/>
    <property type="match status" value="1"/>
</dbReference>
<protein>
    <recommendedName>
        <fullName evidence="3">mannan endo-1,4-beta-mannosidase</fullName>
        <ecNumber evidence="3">3.2.1.78</ecNumber>
    </recommendedName>
</protein>
<evidence type="ECO:0000259" key="9">
    <source>
        <dbReference type="Pfam" id="PF26410"/>
    </source>
</evidence>
<dbReference type="Pfam" id="PF26410">
    <property type="entry name" value="GH5_mannosidase"/>
    <property type="match status" value="1"/>
</dbReference>
<feature type="signal peptide" evidence="8">
    <location>
        <begin position="1"/>
        <end position="27"/>
    </location>
</feature>
<evidence type="ECO:0000256" key="4">
    <source>
        <dbReference type="ARBA" id="ARBA00022525"/>
    </source>
</evidence>
<evidence type="ECO:0000256" key="7">
    <source>
        <dbReference type="ARBA" id="ARBA00023295"/>
    </source>
</evidence>
<comment type="subcellular location">
    <subcellularLocation>
        <location evidence="2">Secreted</location>
    </subcellularLocation>
</comment>